<feature type="region of interest" description="Disordered" evidence="5">
    <location>
        <begin position="143"/>
        <end position="168"/>
    </location>
</feature>
<dbReference type="EMBL" id="JARKIB010000015">
    <property type="protein sequence ID" value="KAJ7771881.1"/>
    <property type="molecule type" value="Genomic_DNA"/>
</dbReference>
<evidence type="ECO:0000313" key="8">
    <source>
        <dbReference type="Proteomes" id="UP001215598"/>
    </source>
</evidence>
<dbReference type="Proteomes" id="UP001215598">
    <property type="component" value="Unassembled WGS sequence"/>
</dbReference>
<evidence type="ECO:0000256" key="2">
    <source>
        <dbReference type="ARBA" id="ARBA00023043"/>
    </source>
</evidence>
<dbReference type="Pfam" id="PF13637">
    <property type="entry name" value="Ank_4"/>
    <property type="match status" value="1"/>
</dbReference>
<organism evidence="7 8">
    <name type="scientific">Mycena metata</name>
    <dbReference type="NCBI Taxonomy" id="1033252"/>
    <lineage>
        <taxon>Eukaryota</taxon>
        <taxon>Fungi</taxon>
        <taxon>Dikarya</taxon>
        <taxon>Basidiomycota</taxon>
        <taxon>Agaricomycotina</taxon>
        <taxon>Agaricomycetes</taxon>
        <taxon>Agaricomycetidae</taxon>
        <taxon>Agaricales</taxon>
        <taxon>Marasmiineae</taxon>
        <taxon>Mycenaceae</taxon>
        <taxon>Mycena</taxon>
    </lineage>
</organism>
<keyword evidence="4" id="KW-0175">Coiled coil</keyword>
<dbReference type="PROSITE" id="PS50088">
    <property type="entry name" value="ANK_REPEAT"/>
    <property type="match status" value="1"/>
</dbReference>
<accession>A0AAD7JU56</accession>
<proteinExistence type="predicted"/>
<sequence length="725" mass="82225">MPDWKPEVLSAFEVLNIDIDVTTVDEAAKAYKIQAIRHHPDKNPGDPSATQRFQKIGAAWDVCQKHFANPEGSYVGRGGDDDGLGVDPEDLAAFFMFMFEEMISGTYRRGKYHRSGRRGSGSPEFVFVSPGIFGFRPTYSSYSPNSYRSESYSSRQLKQDDGYANERTQAQKKAAYEKRLREFEMEIAAEQREIQRQAKEKAKDENRRAAAYQQAFQAARAGKASKVISLVQEYDLDVNSPERVQRATAKTKPPTNYQTLLHAACRCSDEGLIVFLLDKGADPQALNDAKLHPFHVAIACGNVSVVKFFLLRRVRGKTTPGCHPSKAAPDGRPPLQIALAGGNAEMVTLMTKEATVHDVERCWLLPEATSFKDILSEKKGFVDPDTIELQRQEAEQKAAEIAEKARIKKERADKAAAEKLARQREEEEIEQQRRMMAEFERLKREAEEAEREKAELKARQEREAEEAARRQIELEARRKREAEEAARRKIEVEERQKREAEARQKREAEEAAQRKMELEARQKREAAEAAHRKVEQEARQKREAEEARRRAEHEARMQAEAEAVKQAAEARIKAEAQARQLAEEQERARRQADEEARLKNAAKAEAKRLQREADAAAVRQEAEAEARRQAAVQAEAQRIATAENARLQQEAERNKRAVVEQQKLEAKRAETMRRLQCQAEENRRLAEAKVKVAQPPLEKAAQPAPQVATQKPPTEEVPDALVVSL</sequence>
<evidence type="ECO:0000256" key="5">
    <source>
        <dbReference type="SAM" id="MobiDB-lite"/>
    </source>
</evidence>
<dbReference type="InterPro" id="IPR001623">
    <property type="entry name" value="DnaJ_domain"/>
</dbReference>
<reference evidence="7" key="1">
    <citation type="submission" date="2023-03" db="EMBL/GenBank/DDBJ databases">
        <title>Massive genome expansion in bonnet fungi (Mycena s.s.) driven by repeated elements and novel gene families across ecological guilds.</title>
        <authorList>
            <consortium name="Lawrence Berkeley National Laboratory"/>
            <person name="Harder C.B."/>
            <person name="Miyauchi S."/>
            <person name="Viragh M."/>
            <person name="Kuo A."/>
            <person name="Thoen E."/>
            <person name="Andreopoulos B."/>
            <person name="Lu D."/>
            <person name="Skrede I."/>
            <person name="Drula E."/>
            <person name="Henrissat B."/>
            <person name="Morin E."/>
            <person name="Kohler A."/>
            <person name="Barry K."/>
            <person name="LaButti K."/>
            <person name="Morin E."/>
            <person name="Salamov A."/>
            <person name="Lipzen A."/>
            <person name="Mereny Z."/>
            <person name="Hegedus B."/>
            <person name="Baldrian P."/>
            <person name="Stursova M."/>
            <person name="Weitz H."/>
            <person name="Taylor A."/>
            <person name="Grigoriev I.V."/>
            <person name="Nagy L.G."/>
            <person name="Martin F."/>
            <person name="Kauserud H."/>
        </authorList>
    </citation>
    <scope>NUCLEOTIDE SEQUENCE</scope>
    <source>
        <strain evidence="7">CBHHK182m</strain>
    </source>
</reference>
<keyword evidence="1" id="KW-0677">Repeat</keyword>
<evidence type="ECO:0000256" key="1">
    <source>
        <dbReference type="ARBA" id="ARBA00022737"/>
    </source>
</evidence>
<dbReference type="PROSITE" id="PS50076">
    <property type="entry name" value="DNAJ_2"/>
    <property type="match status" value="1"/>
</dbReference>
<dbReference type="AlphaFoldDB" id="A0AAD7JU56"/>
<dbReference type="SMART" id="SM00248">
    <property type="entry name" value="ANK"/>
    <property type="match status" value="3"/>
</dbReference>
<feature type="region of interest" description="Disordered" evidence="5">
    <location>
        <begin position="443"/>
        <end position="605"/>
    </location>
</feature>
<keyword evidence="2 3" id="KW-0040">ANK repeat</keyword>
<dbReference type="SUPFAM" id="SSF48403">
    <property type="entry name" value="Ankyrin repeat"/>
    <property type="match status" value="1"/>
</dbReference>
<feature type="repeat" description="ANK" evidence="3">
    <location>
        <begin position="256"/>
        <end position="288"/>
    </location>
</feature>
<feature type="coiled-coil region" evidence="4">
    <location>
        <begin position="173"/>
        <end position="215"/>
    </location>
</feature>
<dbReference type="Gene3D" id="1.10.287.110">
    <property type="entry name" value="DnaJ domain"/>
    <property type="match status" value="1"/>
</dbReference>
<keyword evidence="8" id="KW-1185">Reference proteome</keyword>
<protein>
    <recommendedName>
        <fullName evidence="6">J domain-containing protein</fullName>
    </recommendedName>
</protein>
<feature type="compositionally biased region" description="Low complexity" evidence="5">
    <location>
        <begin position="143"/>
        <end position="154"/>
    </location>
</feature>
<gene>
    <name evidence="7" type="ORF">B0H16DRAFT_1515088</name>
</gene>
<dbReference type="Pfam" id="PF00226">
    <property type="entry name" value="DnaJ"/>
    <property type="match status" value="1"/>
</dbReference>
<evidence type="ECO:0000313" key="7">
    <source>
        <dbReference type="EMBL" id="KAJ7771881.1"/>
    </source>
</evidence>
<dbReference type="Gene3D" id="1.25.40.20">
    <property type="entry name" value="Ankyrin repeat-containing domain"/>
    <property type="match status" value="1"/>
</dbReference>
<dbReference type="SMART" id="SM00271">
    <property type="entry name" value="DnaJ"/>
    <property type="match status" value="1"/>
</dbReference>
<dbReference type="PANTHER" id="PTHR24198:SF165">
    <property type="entry name" value="ANKYRIN REPEAT-CONTAINING PROTEIN-RELATED"/>
    <property type="match status" value="1"/>
</dbReference>
<name>A0AAD7JU56_9AGAR</name>
<feature type="domain" description="J" evidence="6">
    <location>
        <begin position="10"/>
        <end position="78"/>
    </location>
</feature>
<dbReference type="InterPro" id="IPR036770">
    <property type="entry name" value="Ankyrin_rpt-contain_sf"/>
</dbReference>
<dbReference type="CDD" id="cd06257">
    <property type="entry name" value="DnaJ"/>
    <property type="match status" value="1"/>
</dbReference>
<evidence type="ECO:0000256" key="4">
    <source>
        <dbReference type="SAM" id="Coils"/>
    </source>
</evidence>
<comment type="caution">
    <text evidence="7">The sequence shown here is derived from an EMBL/GenBank/DDBJ whole genome shotgun (WGS) entry which is preliminary data.</text>
</comment>
<dbReference type="SUPFAM" id="SSF46565">
    <property type="entry name" value="Chaperone J-domain"/>
    <property type="match status" value="1"/>
</dbReference>
<evidence type="ECO:0000256" key="3">
    <source>
        <dbReference type="PROSITE-ProRule" id="PRU00023"/>
    </source>
</evidence>
<feature type="region of interest" description="Disordered" evidence="5">
    <location>
        <begin position="688"/>
        <end position="725"/>
    </location>
</feature>
<dbReference type="InterPro" id="IPR036869">
    <property type="entry name" value="J_dom_sf"/>
</dbReference>
<dbReference type="PANTHER" id="PTHR24198">
    <property type="entry name" value="ANKYRIN REPEAT AND PROTEIN KINASE DOMAIN-CONTAINING PROTEIN"/>
    <property type="match status" value="1"/>
</dbReference>
<dbReference type="InterPro" id="IPR002110">
    <property type="entry name" value="Ankyrin_rpt"/>
</dbReference>
<evidence type="ECO:0000259" key="6">
    <source>
        <dbReference type="PROSITE" id="PS50076"/>
    </source>
</evidence>